<dbReference type="Proteomes" id="UP000293142">
    <property type="component" value="Unassembled WGS sequence"/>
</dbReference>
<evidence type="ECO:0000259" key="8">
    <source>
        <dbReference type="PROSITE" id="PS50928"/>
    </source>
</evidence>
<protein>
    <submittedName>
        <fullName evidence="9">Carbohydrate ABC transporter permease</fullName>
    </submittedName>
</protein>
<dbReference type="AlphaFoldDB" id="A0A4Q9DQM2"/>
<comment type="subcellular location">
    <subcellularLocation>
        <location evidence="1 7">Cell membrane</location>
        <topology evidence="1 7">Multi-pass membrane protein</topology>
    </subcellularLocation>
</comment>
<feature type="transmembrane region" description="Helical" evidence="7">
    <location>
        <begin position="55"/>
        <end position="76"/>
    </location>
</feature>
<dbReference type="EMBL" id="SIRE01000014">
    <property type="protein sequence ID" value="TBL76406.1"/>
    <property type="molecule type" value="Genomic_DNA"/>
</dbReference>
<dbReference type="Pfam" id="PF00528">
    <property type="entry name" value="BPD_transp_1"/>
    <property type="match status" value="1"/>
</dbReference>
<evidence type="ECO:0000256" key="7">
    <source>
        <dbReference type="RuleBase" id="RU363032"/>
    </source>
</evidence>
<feature type="transmembrane region" description="Helical" evidence="7">
    <location>
        <begin position="88"/>
        <end position="111"/>
    </location>
</feature>
<dbReference type="GO" id="GO:0005886">
    <property type="term" value="C:plasma membrane"/>
    <property type="evidence" value="ECO:0007669"/>
    <property type="project" value="UniProtKB-SubCell"/>
</dbReference>
<gene>
    <name evidence="9" type="ORF">EYB31_20580</name>
</gene>
<feature type="transmembrane region" description="Helical" evidence="7">
    <location>
        <begin position="224"/>
        <end position="243"/>
    </location>
</feature>
<dbReference type="PROSITE" id="PS50928">
    <property type="entry name" value="ABC_TM1"/>
    <property type="match status" value="1"/>
</dbReference>
<evidence type="ECO:0000313" key="10">
    <source>
        <dbReference type="Proteomes" id="UP000293142"/>
    </source>
</evidence>
<comment type="caution">
    <text evidence="9">The sequence shown here is derived from an EMBL/GenBank/DDBJ whole genome shotgun (WGS) entry which is preliminary data.</text>
</comment>
<accession>A0A4Q9DQM2</accession>
<reference evidence="9 10" key="1">
    <citation type="submission" date="2019-02" db="EMBL/GenBank/DDBJ databases">
        <title>Paenibacillus sp. nov., isolated from surface-sterilized tissue of Thalictrum simplex L.</title>
        <authorList>
            <person name="Tuo L."/>
        </authorList>
    </citation>
    <scope>NUCLEOTIDE SEQUENCE [LARGE SCALE GENOMIC DNA]</scope>
    <source>
        <strain evidence="9 10">N2SHLJ1</strain>
    </source>
</reference>
<dbReference type="PANTHER" id="PTHR32243">
    <property type="entry name" value="MALTOSE TRANSPORT SYSTEM PERMEASE-RELATED"/>
    <property type="match status" value="1"/>
</dbReference>
<feature type="transmembrane region" description="Helical" evidence="7">
    <location>
        <begin position="123"/>
        <end position="142"/>
    </location>
</feature>
<sequence>MAVVMLPMYLTVTLAFKTREETAKSIFSLPSSIYLGHMKTILGNGRFWVYLQNSLTITLVSLLIIIVIVPMVSYAISRNFGKTYYKFVYVFILSGIFVPFQVIMLPTLHYMSDLKLMNHTGLIIMYVTLALTQGIFLCVGFLKNIQFELDEASRIDGCSIWQTFMKIIFPLMAPIIVTITTLNSLGIWNDFTLPLILLNRSPNFWTLPLFIYNFKTEYSIDYNLAFAGFLLTMLPIIALYGYLQRFLISGLTEGALK</sequence>
<name>A0A4Q9DQM2_9BACL</name>
<evidence type="ECO:0000256" key="2">
    <source>
        <dbReference type="ARBA" id="ARBA00022448"/>
    </source>
</evidence>
<feature type="transmembrane region" description="Helical" evidence="7">
    <location>
        <begin position="163"/>
        <end position="185"/>
    </location>
</feature>
<dbReference type="Gene3D" id="1.10.3720.10">
    <property type="entry name" value="MetI-like"/>
    <property type="match status" value="1"/>
</dbReference>
<keyword evidence="3" id="KW-1003">Cell membrane</keyword>
<organism evidence="9 10">
    <name type="scientific">Paenibacillus thalictri</name>
    <dbReference type="NCBI Taxonomy" id="2527873"/>
    <lineage>
        <taxon>Bacteria</taxon>
        <taxon>Bacillati</taxon>
        <taxon>Bacillota</taxon>
        <taxon>Bacilli</taxon>
        <taxon>Bacillales</taxon>
        <taxon>Paenibacillaceae</taxon>
        <taxon>Paenibacillus</taxon>
    </lineage>
</organism>
<evidence type="ECO:0000256" key="4">
    <source>
        <dbReference type="ARBA" id="ARBA00022692"/>
    </source>
</evidence>
<evidence type="ECO:0000256" key="1">
    <source>
        <dbReference type="ARBA" id="ARBA00004651"/>
    </source>
</evidence>
<dbReference type="GO" id="GO:0055085">
    <property type="term" value="P:transmembrane transport"/>
    <property type="evidence" value="ECO:0007669"/>
    <property type="project" value="InterPro"/>
</dbReference>
<evidence type="ECO:0000313" key="9">
    <source>
        <dbReference type="EMBL" id="TBL76406.1"/>
    </source>
</evidence>
<evidence type="ECO:0000256" key="3">
    <source>
        <dbReference type="ARBA" id="ARBA00022475"/>
    </source>
</evidence>
<keyword evidence="4 7" id="KW-0812">Transmembrane</keyword>
<dbReference type="CDD" id="cd06261">
    <property type="entry name" value="TM_PBP2"/>
    <property type="match status" value="1"/>
</dbReference>
<dbReference type="InterPro" id="IPR000515">
    <property type="entry name" value="MetI-like"/>
</dbReference>
<dbReference type="SUPFAM" id="SSF161098">
    <property type="entry name" value="MetI-like"/>
    <property type="match status" value="1"/>
</dbReference>
<feature type="domain" description="ABC transmembrane type-1" evidence="8">
    <location>
        <begin position="51"/>
        <end position="243"/>
    </location>
</feature>
<evidence type="ECO:0000256" key="5">
    <source>
        <dbReference type="ARBA" id="ARBA00022989"/>
    </source>
</evidence>
<keyword evidence="6 7" id="KW-0472">Membrane</keyword>
<keyword evidence="5 7" id="KW-1133">Transmembrane helix</keyword>
<keyword evidence="10" id="KW-1185">Reference proteome</keyword>
<dbReference type="PANTHER" id="PTHR32243:SF24">
    <property type="entry name" value="DIACETYLCHITOBIOSE UPTAKE SYSTEM PERMEASE PROTEIN NGCG"/>
    <property type="match status" value="1"/>
</dbReference>
<keyword evidence="2 7" id="KW-0813">Transport</keyword>
<comment type="similarity">
    <text evidence="7">Belongs to the binding-protein-dependent transport system permease family.</text>
</comment>
<evidence type="ECO:0000256" key="6">
    <source>
        <dbReference type="ARBA" id="ARBA00023136"/>
    </source>
</evidence>
<dbReference type="OrthoDB" id="9772609at2"/>
<proteinExistence type="inferred from homology"/>
<dbReference type="InterPro" id="IPR035906">
    <property type="entry name" value="MetI-like_sf"/>
</dbReference>
<dbReference type="InterPro" id="IPR050901">
    <property type="entry name" value="BP-dep_ABC_trans_perm"/>
</dbReference>